<dbReference type="PROSITE" id="PS00041">
    <property type="entry name" value="HTH_ARAC_FAMILY_1"/>
    <property type="match status" value="1"/>
</dbReference>
<dbReference type="GO" id="GO:0043565">
    <property type="term" value="F:sequence-specific DNA binding"/>
    <property type="evidence" value="ECO:0007669"/>
    <property type="project" value="InterPro"/>
</dbReference>
<proteinExistence type="predicted"/>
<accession>A0A2V3PY70</accession>
<gene>
    <name evidence="17" type="ORF">CLV62_105107</name>
</gene>
<dbReference type="FunFam" id="3.30.565.10:FF:000037">
    <property type="entry name" value="Hybrid sensor histidine kinase/response regulator"/>
    <property type="match status" value="1"/>
</dbReference>
<dbReference type="InterPro" id="IPR004358">
    <property type="entry name" value="Sig_transdc_His_kin-like_C"/>
</dbReference>
<evidence type="ECO:0000256" key="8">
    <source>
        <dbReference type="ARBA" id="ARBA00023012"/>
    </source>
</evidence>
<feature type="domain" description="Response regulatory" evidence="16">
    <location>
        <begin position="1097"/>
        <end position="1212"/>
    </location>
</feature>
<dbReference type="InterPro" id="IPR003661">
    <property type="entry name" value="HisK_dim/P_dom"/>
</dbReference>
<dbReference type="EMBL" id="QICL01000005">
    <property type="protein sequence ID" value="PXV66356.1"/>
    <property type="molecule type" value="Genomic_DNA"/>
</dbReference>
<keyword evidence="13" id="KW-1133">Transmembrane helix</keyword>
<dbReference type="InterPro" id="IPR015943">
    <property type="entry name" value="WD40/YVTN_repeat-like_dom_sf"/>
</dbReference>
<dbReference type="InterPro" id="IPR036890">
    <property type="entry name" value="HATPase_C_sf"/>
</dbReference>
<evidence type="ECO:0000313" key="18">
    <source>
        <dbReference type="Proteomes" id="UP000247973"/>
    </source>
</evidence>
<dbReference type="Pfam" id="PF07495">
    <property type="entry name" value="Y_Y_Y"/>
    <property type="match status" value="1"/>
</dbReference>
<feature type="domain" description="HTH araC/xylS-type" evidence="14">
    <location>
        <begin position="1246"/>
        <end position="1345"/>
    </location>
</feature>
<dbReference type="Gene3D" id="3.40.50.2300">
    <property type="match status" value="1"/>
</dbReference>
<dbReference type="Gene3D" id="3.30.565.10">
    <property type="entry name" value="Histidine kinase-like ATPase, C-terminal domain"/>
    <property type="match status" value="1"/>
</dbReference>
<dbReference type="InterPro" id="IPR013783">
    <property type="entry name" value="Ig-like_fold"/>
</dbReference>
<name>A0A2V3PY70_9BACT</name>
<evidence type="ECO:0000256" key="5">
    <source>
        <dbReference type="ARBA" id="ARBA00022741"/>
    </source>
</evidence>
<dbReference type="InterPro" id="IPR011006">
    <property type="entry name" value="CheY-like_superfamily"/>
</dbReference>
<keyword evidence="13" id="KW-0472">Membrane</keyword>
<dbReference type="SMART" id="SM00342">
    <property type="entry name" value="HTH_ARAC"/>
    <property type="match status" value="1"/>
</dbReference>
<evidence type="ECO:0000256" key="13">
    <source>
        <dbReference type="SAM" id="Phobius"/>
    </source>
</evidence>
<dbReference type="Pfam" id="PF00072">
    <property type="entry name" value="Response_reg"/>
    <property type="match status" value="1"/>
</dbReference>
<evidence type="ECO:0000256" key="10">
    <source>
        <dbReference type="ARBA" id="ARBA00023125"/>
    </source>
</evidence>
<dbReference type="FunFam" id="1.10.287.130:FF:000034">
    <property type="entry name" value="Two-component system sensor histidine kinase/response regulator"/>
    <property type="match status" value="1"/>
</dbReference>
<evidence type="ECO:0000256" key="11">
    <source>
        <dbReference type="ARBA" id="ARBA00023163"/>
    </source>
</evidence>
<evidence type="ECO:0000256" key="1">
    <source>
        <dbReference type="ARBA" id="ARBA00000085"/>
    </source>
</evidence>
<evidence type="ECO:0000256" key="2">
    <source>
        <dbReference type="ARBA" id="ARBA00012438"/>
    </source>
</evidence>
<dbReference type="CDD" id="cd00082">
    <property type="entry name" value="HisKA"/>
    <property type="match status" value="1"/>
</dbReference>
<dbReference type="InterPro" id="IPR036097">
    <property type="entry name" value="HisK_dim/P_sf"/>
</dbReference>
<keyword evidence="11" id="KW-0804">Transcription</keyword>
<dbReference type="Pfam" id="PF02518">
    <property type="entry name" value="HATPase_c"/>
    <property type="match status" value="1"/>
</dbReference>
<comment type="catalytic activity">
    <reaction evidence="1">
        <text>ATP + protein L-histidine = ADP + protein N-phospho-L-histidine.</text>
        <dbReference type="EC" id="2.7.13.3"/>
    </reaction>
</comment>
<dbReference type="FunFam" id="2.60.40.10:FF:000791">
    <property type="entry name" value="Two-component system sensor histidine kinase/response regulator"/>
    <property type="match status" value="1"/>
</dbReference>
<dbReference type="SUPFAM" id="SSF52172">
    <property type="entry name" value="CheY-like"/>
    <property type="match status" value="1"/>
</dbReference>
<dbReference type="Gene3D" id="1.10.287.130">
    <property type="match status" value="1"/>
</dbReference>
<dbReference type="Gene3D" id="2.130.10.10">
    <property type="entry name" value="YVTN repeat-like/Quinoprotein amine dehydrogenase"/>
    <property type="match status" value="2"/>
</dbReference>
<dbReference type="SMART" id="SM00388">
    <property type="entry name" value="HisKA"/>
    <property type="match status" value="1"/>
</dbReference>
<dbReference type="PROSITE" id="PS50109">
    <property type="entry name" value="HIS_KIN"/>
    <property type="match status" value="1"/>
</dbReference>
<dbReference type="Pfam" id="PF00512">
    <property type="entry name" value="HisKA"/>
    <property type="match status" value="1"/>
</dbReference>
<dbReference type="SUPFAM" id="SSF55874">
    <property type="entry name" value="ATPase domain of HSP90 chaperone/DNA topoisomerase II/histidine kinase"/>
    <property type="match status" value="1"/>
</dbReference>
<dbReference type="Proteomes" id="UP000247973">
    <property type="component" value="Unassembled WGS sequence"/>
</dbReference>
<keyword evidence="5" id="KW-0547">Nucleotide-binding</keyword>
<dbReference type="InterPro" id="IPR011110">
    <property type="entry name" value="Reg_prop"/>
</dbReference>
<dbReference type="GO" id="GO:0003700">
    <property type="term" value="F:DNA-binding transcription factor activity"/>
    <property type="evidence" value="ECO:0007669"/>
    <property type="project" value="InterPro"/>
</dbReference>
<protein>
    <recommendedName>
        <fullName evidence="2">histidine kinase</fullName>
        <ecNumber evidence="2">2.7.13.3</ecNumber>
    </recommendedName>
</protein>
<evidence type="ECO:0000259" key="14">
    <source>
        <dbReference type="PROSITE" id="PS01124"/>
    </source>
</evidence>
<dbReference type="GO" id="GO:0000155">
    <property type="term" value="F:phosphorelay sensor kinase activity"/>
    <property type="evidence" value="ECO:0007669"/>
    <property type="project" value="InterPro"/>
</dbReference>
<evidence type="ECO:0000313" key="17">
    <source>
        <dbReference type="EMBL" id="PXV66356.1"/>
    </source>
</evidence>
<dbReference type="PROSITE" id="PS01124">
    <property type="entry name" value="HTH_ARAC_FAMILY_2"/>
    <property type="match status" value="1"/>
</dbReference>
<dbReference type="SUPFAM" id="SSF47384">
    <property type="entry name" value="Homodimeric domain of signal transducing histidine kinase"/>
    <property type="match status" value="1"/>
</dbReference>
<reference evidence="17 18" key="1">
    <citation type="submission" date="2018-03" db="EMBL/GenBank/DDBJ databases">
        <title>Genomic Encyclopedia of Archaeal and Bacterial Type Strains, Phase II (KMG-II): from individual species to whole genera.</title>
        <authorList>
            <person name="Goeker M."/>
        </authorList>
    </citation>
    <scope>NUCLEOTIDE SEQUENCE [LARGE SCALE GENOMIC DNA]</scope>
    <source>
        <strain evidence="17 18">DSM 100214</strain>
    </source>
</reference>
<dbReference type="SMART" id="SM00387">
    <property type="entry name" value="HATPase_c"/>
    <property type="match status" value="1"/>
</dbReference>
<keyword evidence="10" id="KW-0238">DNA-binding</keyword>
<dbReference type="Pfam" id="PF07494">
    <property type="entry name" value="Reg_prop"/>
    <property type="match status" value="7"/>
</dbReference>
<sequence length="1352" mass="155188">MKPLFWLIFIFPFFIQAQNFDIKKLGIEHEISNNYVVSITQDKKGFLWFATESGLNRFDGNKFKVYKKNNPLATNCISGNELNKVYADAYDNLVWIATQREGLNMFDCNTETFTHYRHDANNPSGIVTDDITDIINSKDGNLWISTFYRGIEYFNKKNKAFEHYNKVTIRNMVSDNVWSVNEDNRGFLYIGHVTSGLSVLSLKDKRIKNFRHNPLDNNSLPGDEVRTIYIDKNDNIWVGTNNGLALFNREKESFIVFRHNAQNNKSLLSNYIFTINQLHDGKLWIGTEKGGISILDINQSMFLIPQNVSFNNITYSDDNRGVSNRTIRSIYQDSFKNIWVATYGGGVNFISHHPPYFNTWAYSPVPTLDNILTYPIAWGMCTDENDRIWVGTDGGGINVFENGERIQIIDNKNNKLTDDAILAAIRDSNNNLWFGTFRGGINIFNPKNKAISQFLIDGESIDIRCFYEDNEKNMWIGYSNGLYRYNIETNKGQLFSKKNSELPNNLVRAVSRDNDGQIWIGFFGEGLVILDKNMKTVRRLKIEEGLPSNTVNHIYKDKKGQMWIATGEGLVCFKTPLNPREYIVFNEKDGLNNAHIRALTEDSDGNIWLSTNGGISRFIAEGSKFYNYNRYHGVPLGEFMSGSVTKDSKGKIFFGSQNGVCYFDPKSIPTHIDLPPIIITNFKVYNNQLKLSENEIDMPITSTIKLDYNQNTFSISFNVLDYALNQLVDYTYMLKGLENLWYNTQGENSITFRNIPSGTYELLIKSRIKNQEWTGDITSLKIIIKPPLWLTWWAKTCYSIIILAIIFLIIRFYKRKLDLENSLTLEKRNHMQEQKLNDERLRFFTNITHELRTPLTLILGPLEDLHIDTGLSDKHSAKISLIYRSATRLLILINQILEFRKTETQNKKLSVSKSNLSQLIQEVGLKYKELNSNAKITFKIIIDTPDKKLCFDSDIITTILENLLSNAFKYTQEGNIILTLRDTKEKDIKYTEIEVRDTGRGISADSISKIFDRYYQAAGDRQVSGTGIGLALVYNLVSIHEGEIFVDSELGKGTCFRFRIKSDNVYPNALHMDTKPRDILERNLEKDTASGTNSKQIILVIEDNRDILDYINNSLSEQYIIYTAINGRDGLEKAYAYIPDIIISDIMMPEMDGFQLSRILKEDVRTSHIPIIILTAKDSIQDRTEGYTIGVESYITKPFSANLLQSRIFNLLEARRKQAEMINKNTTNKNAIIVDSLNKIDNEFIAKITSIIEENLDSDKIDVAFIADKMNMSHSTLYRKVKALSGISVNEFIRKIRISNAEQLLLTGKYTITEIAYMVGINSMTYFRLCFKEEFGMPPSEYIKQIINNTNQ</sequence>
<dbReference type="InterPro" id="IPR011123">
    <property type="entry name" value="Y_Y_Y"/>
</dbReference>
<evidence type="ECO:0000256" key="12">
    <source>
        <dbReference type="PROSITE-ProRule" id="PRU00169"/>
    </source>
</evidence>
<evidence type="ECO:0000256" key="9">
    <source>
        <dbReference type="ARBA" id="ARBA00023015"/>
    </source>
</evidence>
<dbReference type="OrthoDB" id="717811at2"/>
<dbReference type="SUPFAM" id="SSF46689">
    <property type="entry name" value="Homeodomain-like"/>
    <property type="match status" value="1"/>
</dbReference>
<keyword evidence="4" id="KW-0808">Transferase</keyword>
<organism evidence="17 18">
    <name type="scientific">Dysgonomonas alginatilytica</name>
    <dbReference type="NCBI Taxonomy" id="1605892"/>
    <lineage>
        <taxon>Bacteria</taxon>
        <taxon>Pseudomonadati</taxon>
        <taxon>Bacteroidota</taxon>
        <taxon>Bacteroidia</taxon>
        <taxon>Bacteroidales</taxon>
        <taxon>Dysgonomonadaceae</taxon>
        <taxon>Dysgonomonas</taxon>
    </lineage>
</organism>
<dbReference type="SUPFAM" id="SSF101898">
    <property type="entry name" value="NHL repeat"/>
    <property type="match status" value="1"/>
</dbReference>
<evidence type="ECO:0000256" key="6">
    <source>
        <dbReference type="ARBA" id="ARBA00022777"/>
    </source>
</evidence>
<dbReference type="EC" id="2.7.13.3" evidence="2"/>
<dbReference type="PROSITE" id="PS50110">
    <property type="entry name" value="RESPONSE_REGULATORY"/>
    <property type="match status" value="1"/>
</dbReference>
<keyword evidence="3 12" id="KW-0597">Phosphoprotein</keyword>
<feature type="transmembrane region" description="Helical" evidence="13">
    <location>
        <begin position="792"/>
        <end position="813"/>
    </location>
</feature>
<evidence type="ECO:0000259" key="15">
    <source>
        <dbReference type="PROSITE" id="PS50109"/>
    </source>
</evidence>
<feature type="domain" description="Histidine kinase" evidence="15">
    <location>
        <begin position="846"/>
        <end position="1064"/>
    </location>
</feature>
<evidence type="ECO:0000259" key="16">
    <source>
        <dbReference type="PROSITE" id="PS50110"/>
    </source>
</evidence>
<dbReference type="PANTHER" id="PTHR43547:SF2">
    <property type="entry name" value="HYBRID SIGNAL TRANSDUCTION HISTIDINE KINASE C"/>
    <property type="match status" value="1"/>
</dbReference>
<dbReference type="Pfam" id="PF12833">
    <property type="entry name" value="HTH_18"/>
    <property type="match status" value="1"/>
</dbReference>
<comment type="caution">
    <text evidence="17">The sequence shown here is derived from an EMBL/GenBank/DDBJ whole genome shotgun (WGS) entry which is preliminary data.</text>
</comment>
<dbReference type="RefSeq" id="WP_110310012.1">
    <property type="nucleotide sequence ID" value="NZ_QICL01000005.1"/>
</dbReference>
<dbReference type="Gene3D" id="1.10.10.60">
    <property type="entry name" value="Homeodomain-like"/>
    <property type="match status" value="2"/>
</dbReference>
<feature type="modified residue" description="4-aspartylphosphate" evidence="12">
    <location>
        <position position="1145"/>
    </location>
</feature>
<evidence type="ECO:0000256" key="7">
    <source>
        <dbReference type="ARBA" id="ARBA00022840"/>
    </source>
</evidence>
<keyword evidence="8" id="KW-0902">Two-component regulatory system</keyword>
<dbReference type="InterPro" id="IPR003594">
    <property type="entry name" value="HATPase_dom"/>
</dbReference>
<keyword evidence="18" id="KW-1185">Reference proteome</keyword>
<dbReference type="SUPFAM" id="SSF63829">
    <property type="entry name" value="Calcium-dependent phosphotriesterase"/>
    <property type="match status" value="1"/>
</dbReference>
<keyword evidence="13" id="KW-0812">Transmembrane</keyword>
<keyword evidence="7" id="KW-0067">ATP-binding</keyword>
<dbReference type="InterPro" id="IPR009057">
    <property type="entry name" value="Homeodomain-like_sf"/>
</dbReference>
<dbReference type="SMART" id="SM00448">
    <property type="entry name" value="REC"/>
    <property type="match status" value="1"/>
</dbReference>
<evidence type="ECO:0000256" key="4">
    <source>
        <dbReference type="ARBA" id="ARBA00022679"/>
    </source>
</evidence>
<dbReference type="InterPro" id="IPR018060">
    <property type="entry name" value="HTH_AraC"/>
</dbReference>
<dbReference type="InterPro" id="IPR018062">
    <property type="entry name" value="HTH_AraC-typ_CS"/>
</dbReference>
<dbReference type="InterPro" id="IPR001789">
    <property type="entry name" value="Sig_transdc_resp-reg_receiver"/>
</dbReference>
<dbReference type="Gene3D" id="2.60.40.10">
    <property type="entry name" value="Immunoglobulins"/>
    <property type="match status" value="1"/>
</dbReference>
<dbReference type="PRINTS" id="PR00344">
    <property type="entry name" value="BCTRLSENSOR"/>
</dbReference>
<evidence type="ECO:0000256" key="3">
    <source>
        <dbReference type="ARBA" id="ARBA00022553"/>
    </source>
</evidence>
<keyword evidence="9" id="KW-0805">Transcription regulation</keyword>
<dbReference type="PANTHER" id="PTHR43547">
    <property type="entry name" value="TWO-COMPONENT HISTIDINE KINASE"/>
    <property type="match status" value="1"/>
</dbReference>
<dbReference type="InterPro" id="IPR005467">
    <property type="entry name" value="His_kinase_dom"/>
</dbReference>
<dbReference type="GO" id="GO:0005524">
    <property type="term" value="F:ATP binding"/>
    <property type="evidence" value="ECO:0007669"/>
    <property type="project" value="UniProtKB-KW"/>
</dbReference>
<keyword evidence="6" id="KW-0418">Kinase</keyword>
<dbReference type="CDD" id="cd17574">
    <property type="entry name" value="REC_OmpR"/>
    <property type="match status" value="1"/>
</dbReference>